<dbReference type="Pfam" id="PF10099">
    <property type="entry name" value="RskA_C"/>
    <property type="match status" value="1"/>
</dbReference>
<evidence type="ECO:0000256" key="8">
    <source>
        <dbReference type="ARBA" id="ARBA00030803"/>
    </source>
</evidence>
<dbReference type="GO" id="GO:0005886">
    <property type="term" value="C:plasma membrane"/>
    <property type="evidence" value="ECO:0007669"/>
    <property type="project" value="UniProtKB-SubCell"/>
</dbReference>
<evidence type="ECO:0000259" key="9">
    <source>
        <dbReference type="Pfam" id="PF10099"/>
    </source>
</evidence>
<dbReference type="InterPro" id="IPR018764">
    <property type="entry name" value="RskA_C"/>
</dbReference>
<evidence type="ECO:0000256" key="3">
    <source>
        <dbReference type="ARBA" id="ARBA00022475"/>
    </source>
</evidence>
<evidence type="ECO:0000256" key="2">
    <source>
        <dbReference type="ARBA" id="ARBA00004236"/>
    </source>
</evidence>
<keyword evidence="3" id="KW-1003">Cell membrane</keyword>
<evidence type="ECO:0000256" key="7">
    <source>
        <dbReference type="ARBA" id="ARBA00029829"/>
    </source>
</evidence>
<proteinExistence type="predicted"/>
<evidence type="ECO:0000313" key="11">
    <source>
        <dbReference type="EMBL" id="PTL56484.1"/>
    </source>
</evidence>
<gene>
    <name evidence="11" type="ORF">C7Y72_16115</name>
</gene>
<keyword evidence="12" id="KW-1185">Reference proteome</keyword>
<dbReference type="InterPro" id="IPR051474">
    <property type="entry name" value="Anti-sigma-K/W_factor"/>
</dbReference>
<dbReference type="Pfam" id="PF13490">
    <property type="entry name" value="zf-HC2"/>
    <property type="match status" value="1"/>
</dbReference>
<dbReference type="Gene3D" id="1.10.10.1320">
    <property type="entry name" value="Anti-sigma factor, zinc-finger domain"/>
    <property type="match status" value="1"/>
</dbReference>
<feature type="domain" description="Anti-sigma K factor RskA C-terminal" evidence="9">
    <location>
        <begin position="121"/>
        <end position="246"/>
    </location>
</feature>
<organism evidence="11 12">
    <name type="scientific">Paraconexibacter algicola</name>
    <dbReference type="NCBI Taxonomy" id="2133960"/>
    <lineage>
        <taxon>Bacteria</taxon>
        <taxon>Bacillati</taxon>
        <taxon>Actinomycetota</taxon>
        <taxon>Thermoleophilia</taxon>
        <taxon>Solirubrobacterales</taxon>
        <taxon>Paraconexibacteraceae</taxon>
        <taxon>Paraconexibacter</taxon>
    </lineage>
</organism>
<keyword evidence="4" id="KW-0812">Transmembrane</keyword>
<keyword evidence="5" id="KW-1133">Transmembrane helix</keyword>
<dbReference type="OrthoDB" id="153510at2"/>
<evidence type="ECO:0000256" key="5">
    <source>
        <dbReference type="ARBA" id="ARBA00022989"/>
    </source>
</evidence>
<dbReference type="GO" id="GO:0016989">
    <property type="term" value="F:sigma factor antagonist activity"/>
    <property type="evidence" value="ECO:0007669"/>
    <property type="project" value="TreeGrafter"/>
</dbReference>
<comment type="caution">
    <text evidence="11">The sequence shown here is derived from an EMBL/GenBank/DDBJ whole genome shotgun (WGS) entry which is preliminary data.</text>
</comment>
<name>A0A2T4UFC2_9ACTN</name>
<dbReference type="InterPro" id="IPR027383">
    <property type="entry name" value="Znf_put"/>
</dbReference>
<dbReference type="GO" id="GO:0006417">
    <property type="term" value="P:regulation of translation"/>
    <property type="evidence" value="ECO:0007669"/>
    <property type="project" value="TreeGrafter"/>
</dbReference>
<dbReference type="InterPro" id="IPR041916">
    <property type="entry name" value="Anti_sigma_zinc_sf"/>
</dbReference>
<evidence type="ECO:0000256" key="6">
    <source>
        <dbReference type="ARBA" id="ARBA00023136"/>
    </source>
</evidence>
<reference evidence="11 12" key="1">
    <citation type="submission" date="2018-03" db="EMBL/GenBank/DDBJ databases">
        <title>Aquarubrobacter algicola gen. nov., sp. nov., a novel actinobacterium isolated from shallow eutrophic lake during the end of cyanobacterial harmful algal blooms.</title>
        <authorList>
            <person name="Chun S.J."/>
        </authorList>
    </citation>
    <scope>NUCLEOTIDE SEQUENCE [LARGE SCALE GENOMIC DNA]</scope>
    <source>
        <strain evidence="11 12">Seoho-28</strain>
    </source>
</reference>
<dbReference type="EMBL" id="PYYB01000002">
    <property type="protein sequence ID" value="PTL56484.1"/>
    <property type="molecule type" value="Genomic_DNA"/>
</dbReference>
<feature type="domain" description="Putative zinc-finger" evidence="10">
    <location>
        <begin position="19"/>
        <end position="45"/>
    </location>
</feature>
<evidence type="ECO:0000256" key="1">
    <source>
        <dbReference type="ARBA" id="ARBA00004167"/>
    </source>
</evidence>
<sequence length="252" mass="26242">MSEPFGIFGSTCEFGDEAGAYVLRALSDGERLRFARHLESCASCRAEVEELQIVADQLPMAAPQLVPPTDIRTRLMAVVESEAQLLRAAGPEADRVAPPRDTMRLRDRIWWPSWGVSPGFAAAAASVLVLAGVGGGLLLGGDDGPGPIRTVPAQVAAAPGATANVALQDGRATLHVRGLPAAPTGRVYQVWLKRSGQDPLPTHTLFTVRPDGRAAVKIDEGVDGVDQLLVTAEPSGGSMAPTSAPIVAATLA</sequence>
<dbReference type="AlphaFoldDB" id="A0A2T4UFC2"/>
<dbReference type="RefSeq" id="WP_107570203.1">
    <property type="nucleotide sequence ID" value="NZ_PYYB01000002.1"/>
</dbReference>
<evidence type="ECO:0000313" key="12">
    <source>
        <dbReference type="Proteomes" id="UP000240739"/>
    </source>
</evidence>
<dbReference type="Proteomes" id="UP000240739">
    <property type="component" value="Unassembled WGS sequence"/>
</dbReference>
<evidence type="ECO:0000256" key="4">
    <source>
        <dbReference type="ARBA" id="ARBA00022692"/>
    </source>
</evidence>
<evidence type="ECO:0000259" key="10">
    <source>
        <dbReference type="Pfam" id="PF13490"/>
    </source>
</evidence>
<keyword evidence="6" id="KW-0472">Membrane</keyword>
<protein>
    <recommendedName>
        <fullName evidence="8">Regulator of SigK</fullName>
    </recommendedName>
    <alternativeName>
        <fullName evidence="7">Sigma-K anti-sigma factor RskA</fullName>
    </alternativeName>
</protein>
<dbReference type="PANTHER" id="PTHR37461:SF1">
    <property type="entry name" value="ANTI-SIGMA-K FACTOR RSKA"/>
    <property type="match status" value="1"/>
</dbReference>
<dbReference type="PANTHER" id="PTHR37461">
    <property type="entry name" value="ANTI-SIGMA-K FACTOR RSKA"/>
    <property type="match status" value="1"/>
</dbReference>
<accession>A0A2T4UFC2</accession>
<comment type="subcellular location">
    <subcellularLocation>
        <location evidence="2">Cell membrane</location>
    </subcellularLocation>
    <subcellularLocation>
        <location evidence="1">Membrane</location>
        <topology evidence="1">Single-pass membrane protein</topology>
    </subcellularLocation>
</comment>